<keyword evidence="2" id="KW-1185">Reference proteome</keyword>
<dbReference type="HOGENOM" id="CLU_1291837_0_0_1"/>
<dbReference type="InParanoid" id="A7TCJ4"/>
<dbReference type="EMBL" id="DS476444">
    <property type="protein sequence ID" value="EDO26228.1"/>
    <property type="molecule type" value="Genomic_DNA"/>
</dbReference>
<reference evidence="1 2" key="1">
    <citation type="journal article" date="2007" name="Science">
        <title>Sea anemone genome reveals ancestral eumetazoan gene repertoire and genomic organization.</title>
        <authorList>
            <person name="Putnam N.H."/>
            <person name="Srivastava M."/>
            <person name="Hellsten U."/>
            <person name="Dirks B."/>
            <person name="Chapman J."/>
            <person name="Salamov A."/>
            <person name="Terry A."/>
            <person name="Shapiro H."/>
            <person name="Lindquist E."/>
            <person name="Kapitonov V.V."/>
            <person name="Jurka J."/>
            <person name="Genikhovich G."/>
            <person name="Grigoriev I.V."/>
            <person name="Lucas S.M."/>
            <person name="Steele R.E."/>
            <person name="Finnerty J.R."/>
            <person name="Technau U."/>
            <person name="Martindale M.Q."/>
            <person name="Rokhsar D.S."/>
        </authorList>
    </citation>
    <scope>NUCLEOTIDE SEQUENCE [LARGE SCALE GENOMIC DNA]</scope>
    <source>
        <strain evidence="2">CH2 X CH6</strain>
    </source>
</reference>
<evidence type="ECO:0000313" key="2">
    <source>
        <dbReference type="Proteomes" id="UP000001593"/>
    </source>
</evidence>
<dbReference type="AlphaFoldDB" id="A7TCJ4"/>
<gene>
    <name evidence="1" type="ORF">NEMVEDRAFT_v1g225267</name>
</gene>
<name>A7TCJ4_NEMVE</name>
<accession>A7TCJ4</accession>
<proteinExistence type="predicted"/>
<dbReference type="Proteomes" id="UP000001593">
    <property type="component" value="Unassembled WGS sequence"/>
</dbReference>
<protein>
    <submittedName>
        <fullName evidence="1">Uncharacterized protein</fullName>
    </submittedName>
</protein>
<feature type="non-terminal residue" evidence="1">
    <location>
        <position position="214"/>
    </location>
</feature>
<evidence type="ECO:0000313" key="1">
    <source>
        <dbReference type="EMBL" id="EDO26228.1"/>
    </source>
</evidence>
<organism evidence="1 2">
    <name type="scientific">Nematostella vectensis</name>
    <name type="common">Starlet sea anemone</name>
    <dbReference type="NCBI Taxonomy" id="45351"/>
    <lineage>
        <taxon>Eukaryota</taxon>
        <taxon>Metazoa</taxon>
        <taxon>Cnidaria</taxon>
        <taxon>Anthozoa</taxon>
        <taxon>Hexacorallia</taxon>
        <taxon>Actiniaria</taxon>
        <taxon>Edwardsiidae</taxon>
        <taxon>Nematostella</taxon>
    </lineage>
</organism>
<sequence length="214" mass="24171">LTGRPGPLPRPPNTAYIHHYTNIGCFQDNGRRALSHHLGNFYGKSNVIAICYRLASRRGYKMFSVQNGGQCFSGGNAHATFRKYGKSSSCRHYKGGPWANDVYSIKPLSRSKSIGWDKHEDMFSATFPINGVLHSAFYRVHLSTRGIDGPIQHNISFDIVRRQRLKETRNNLRKFIIFATVTKIQSGIVVQIKHEAASIDDNFGVFQLDLFPNI</sequence>